<evidence type="ECO:0000256" key="9">
    <source>
        <dbReference type="SAM" id="Coils"/>
    </source>
</evidence>
<dbReference type="InterPro" id="IPR036890">
    <property type="entry name" value="HATPase_C_sf"/>
</dbReference>
<dbReference type="Gene3D" id="6.10.340.10">
    <property type="match status" value="1"/>
</dbReference>
<dbReference type="AlphaFoldDB" id="A0A9X4RKY2"/>
<keyword evidence="6" id="KW-0418">Kinase</keyword>
<evidence type="ECO:0000313" key="12">
    <source>
        <dbReference type="EMBL" id="MDG4475010.1"/>
    </source>
</evidence>
<dbReference type="InterPro" id="IPR021796">
    <property type="entry name" value="Tll0287-like_dom"/>
</dbReference>
<dbReference type="PROSITE" id="PS50109">
    <property type="entry name" value="HIS_KIN"/>
    <property type="match status" value="1"/>
</dbReference>
<sequence length="523" mass="58082">MSLRNKFILLISSVVMVSYGITFYRTSQFQHELVLSQAADQARMLSKQVLLTRKWVADHNGLFLLKSPGVEANPFLAEPEITDTSGRHYVKRNPAMVTREISQYAASEGVAHYRVTALKVINPVNEPDPWERESLLAFATKEVFERLSLGSRNGRRVLRYISPLYMEASCLECHVEQENKVGDIRGGLSLIIPLDRALADIHKNNHMLFLIFVATILAVGLTLYLMVDLLVVRRLSRLSLAMDQYPQQSPLPALLPSGNDEVGHLSGKFRDLCGRLERSQQELDRTRKQIFQSEKLAALGQLAAGVAHEVNNPLGGMLNCIKSMQDAPEDAVLRQRYLGLIEKGLKRIGNTVQQLLNFGRREPLHYSRIGVDPLLKECFLLLEYALKKITLRPELALGEKKYPIDSGALQQVVVNIVLNAVQAMPQGGTLTVSSREEDGWLRLSFADTGTGIAEVELAKIFDPFFTTKDVGEGSGLGLAVTYSLVQRMQGRISVTSTQGEGACFIVELPVEPASQTQEGEKNA</sequence>
<dbReference type="PANTHER" id="PTHR43065">
    <property type="entry name" value="SENSOR HISTIDINE KINASE"/>
    <property type="match status" value="1"/>
</dbReference>
<proteinExistence type="predicted"/>
<feature type="domain" description="Histidine kinase" evidence="11">
    <location>
        <begin position="305"/>
        <end position="512"/>
    </location>
</feature>
<dbReference type="GO" id="GO:0000155">
    <property type="term" value="F:phosphorelay sensor kinase activity"/>
    <property type="evidence" value="ECO:0007669"/>
    <property type="project" value="InterPro"/>
</dbReference>
<dbReference type="PRINTS" id="PR00344">
    <property type="entry name" value="BCTRLSENSOR"/>
</dbReference>
<keyword evidence="10" id="KW-0812">Transmembrane</keyword>
<keyword evidence="10" id="KW-0472">Membrane</keyword>
<dbReference type="Proteomes" id="UP001154240">
    <property type="component" value="Unassembled WGS sequence"/>
</dbReference>
<comment type="caution">
    <text evidence="12">The sequence shown here is derived from an EMBL/GenBank/DDBJ whole genome shotgun (WGS) entry which is preliminary data.</text>
</comment>
<dbReference type="SUPFAM" id="SSF47384">
    <property type="entry name" value="Homodimeric domain of signal transducing histidine kinase"/>
    <property type="match status" value="1"/>
</dbReference>
<keyword evidence="13" id="KW-1185">Reference proteome</keyword>
<dbReference type="InterPro" id="IPR003661">
    <property type="entry name" value="HisK_dim/P_dom"/>
</dbReference>
<evidence type="ECO:0000256" key="10">
    <source>
        <dbReference type="SAM" id="Phobius"/>
    </source>
</evidence>
<dbReference type="RefSeq" id="WP_307631987.1">
    <property type="nucleotide sequence ID" value="NZ_JAPHEH010000001.1"/>
</dbReference>
<dbReference type="SMART" id="SM00388">
    <property type="entry name" value="HisKA"/>
    <property type="match status" value="1"/>
</dbReference>
<protein>
    <recommendedName>
        <fullName evidence="2">histidine kinase</fullName>
        <ecNumber evidence="2">2.7.13.3</ecNumber>
    </recommendedName>
</protein>
<evidence type="ECO:0000256" key="8">
    <source>
        <dbReference type="ARBA" id="ARBA00023012"/>
    </source>
</evidence>
<keyword evidence="9" id="KW-0175">Coiled coil</keyword>
<name>A0A9X4RKY2_9BACT</name>
<evidence type="ECO:0000256" key="3">
    <source>
        <dbReference type="ARBA" id="ARBA00022553"/>
    </source>
</evidence>
<dbReference type="InterPro" id="IPR005467">
    <property type="entry name" value="His_kinase_dom"/>
</dbReference>
<dbReference type="SUPFAM" id="SSF55874">
    <property type="entry name" value="ATPase domain of HSP90 chaperone/DNA topoisomerase II/histidine kinase"/>
    <property type="match status" value="1"/>
</dbReference>
<dbReference type="Pfam" id="PF00512">
    <property type="entry name" value="HisKA"/>
    <property type="match status" value="1"/>
</dbReference>
<keyword evidence="4" id="KW-0808">Transferase</keyword>
<keyword evidence="7" id="KW-0067">ATP-binding</keyword>
<dbReference type="Pfam" id="PF02518">
    <property type="entry name" value="HATPase_c"/>
    <property type="match status" value="1"/>
</dbReference>
<dbReference type="SMART" id="SM00387">
    <property type="entry name" value="HATPase_c"/>
    <property type="match status" value="1"/>
</dbReference>
<dbReference type="Gene3D" id="3.30.450.290">
    <property type="match status" value="1"/>
</dbReference>
<evidence type="ECO:0000256" key="2">
    <source>
        <dbReference type="ARBA" id="ARBA00012438"/>
    </source>
</evidence>
<evidence type="ECO:0000256" key="4">
    <source>
        <dbReference type="ARBA" id="ARBA00022679"/>
    </source>
</evidence>
<dbReference type="PANTHER" id="PTHR43065:SF46">
    <property type="entry name" value="C4-DICARBOXYLATE TRANSPORT SENSOR PROTEIN DCTB"/>
    <property type="match status" value="1"/>
</dbReference>
<dbReference type="Pfam" id="PF11845">
    <property type="entry name" value="Tll0287-like"/>
    <property type="match status" value="1"/>
</dbReference>
<dbReference type="CDD" id="cd00082">
    <property type="entry name" value="HisKA"/>
    <property type="match status" value="1"/>
</dbReference>
<gene>
    <name evidence="12" type="ORF">OLX77_02405</name>
</gene>
<evidence type="ECO:0000256" key="6">
    <source>
        <dbReference type="ARBA" id="ARBA00022777"/>
    </source>
</evidence>
<evidence type="ECO:0000256" key="5">
    <source>
        <dbReference type="ARBA" id="ARBA00022741"/>
    </source>
</evidence>
<dbReference type="EC" id="2.7.13.3" evidence="2"/>
<comment type="catalytic activity">
    <reaction evidence="1">
        <text>ATP + protein L-histidine = ADP + protein N-phospho-L-histidine.</text>
        <dbReference type="EC" id="2.7.13.3"/>
    </reaction>
</comment>
<reference evidence="12" key="1">
    <citation type="journal article" date="2022" name="bioRxiv">
        <title>Thiovibrio frasassiensisgen. nov., sp. nov., an autotrophic, elemental sulfur disproportionating bacterium isolated from sulfidic karst sediment, and proposal of Thiovibrionaceae fam. nov.</title>
        <authorList>
            <person name="Aronson H."/>
            <person name="Thomas C."/>
            <person name="Bhattacharyya M."/>
            <person name="Eckstein S."/>
            <person name="Jensen S."/>
            <person name="Barco R."/>
            <person name="Macalady J."/>
            <person name="Amend J."/>
        </authorList>
    </citation>
    <scope>NUCLEOTIDE SEQUENCE</scope>
    <source>
        <strain evidence="12">RS19-109</strain>
    </source>
</reference>
<dbReference type="InterPro" id="IPR036097">
    <property type="entry name" value="HisK_dim/P_sf"/>
</dbReference>
<dbReference type="InterPro" id="IPR003594">
    <property type="entry name" value="HATPase_dom"/>
</dbReference>
<accession>A0A9X4RKY2</accession>
<keyword evidence="5" id="KW-0547">Nucleotide-binding</keyword>
<evidence type="ECO:0000259" key="11">
    <source>
        <dbReference type="PROSITE" id="PS50109"/>
    </source>
</evidence>
<reference evidence="12" key="2">
    <citation type="submission" date="2022-10" db="EMBL/GenBank/DDBJ databases">
        <authorList>
            <person name="Aronson H.S."/>
        </authorList>
    </citation>
    <scope>NUCLEOTIDE SEQUENCE</scope>
    <source>
        <strain evidence="12">RS19-109</strain>
    </source>
</reference>
<dbReference type="GO" id="GO:0005524">
    <property type="term" value="F:ATP binding"/>
    <property type="evidence" value="ECO:0007669"/>
    <property type="project" value="UniProtKB-KW"/>
</dbReference>
<evidence type="ECO:0000313" key="13">
    <source>
        <dbReference type="Proteomes" id="UP001154240"/>
    </source>
</evidence>
<evidence type="ECO:0000256" key="7">
    <source>
        <dbReference type="ARBA" id="ARBA00022840"/>
    </source>
</evidence>
<dbReference type="Gene3D" id="1.10.287.130">
    <property type="match status" value="1"/>
</dbReference>
<organism evidence="12 13">
    <name type="scientific">Thiovibrio frasassiensis</name>
    <dbReference type="NCBI Taxonomy" id="2984131"/>
    <lineage>
        <taxon>Bacteria</taxon>
        <taxon>Pseudomonadati</taxon>
        <taxon>Thermodesulfobacteriota</taxon>
        <taxon>Desulfobulbia</taxon>
        <taxon>Desulfobulbales</taxon>
        <taxon>Thiovibrionaceae</taxon>
        <taxon>Thiovibrio</taxon>
    </lineage>
</organism>
<keyword evidence="3" id="KW-0597">Phosphoprotein</keyword>
<keyword evidence="8" id="KW-0902">Two-component regulatory system</keyword>
<feature type="transmembrane region" description="Helical" evidence="10">
    <location>
        <begin position="207"/>
        <end position="232"/>
    </location>
</feature>
<dbReference type="EMBL" id="JAPHEH010000001">
    <property type="protein sequence ID" value="MDG4475010.1"/>
    <property type="molecule type" value="Genomic_DNA"/>
</dbReference>
<feature type="coiled-coil region" evidence="9">
    <location>
        <begin position="269"/>
        <end position="296"/>
    </location>
</feature>
<keyword evidence="10" id="KW-1133">Transmembrane helix</keyword>
<dbReference type="InterPro" id="IPR004358">
    <property type="entry name" value="Sig_transdc_His_kin-like_C"/>
</dbReference>
<dbReference type="Gene3D" id="3.30.565.10">
    <property type="entry name" value="Histidine kinase-like ATPase, C-terminal domain"/>
    <property type="match status" value="1"/>
</dbReference>
<evidence type="ECO:0000256" key="1">
    <source>
        <dbReference type="ARBA" id="ARBA00000085"/>
    </source>
</evidence>